<feature type="transmembrane region" description="Helical" evidence="5">
    <location>
        <begin position="121"/>
        <end position="145"/>
    </location>
</feature>
<protein>
    <submittedName>
        <fullName evidence="6">Putative membrane protein required for colicin V production</fullName>
    </submittedName>
</protein>
<dbReference type="OrthoDB" id="1809613at2"/>
<dbReference type="AlphaFoldDB" id="A0A419V784"/>
<dbReference type="PANTHER" id="PTHR37306">
    <property type="entry name" value="COLICIN V PRODUCTION PROTEIN"/>
    <property type="match status" value="1"/>
</dbReference>
<evidence type="ECO:0000313" key="7">
    <source>
        <dbReference type="Proteomes" id="UP000285120"/>
    </source>
</evidence>
<dbReference type="Pfam" id="PF02674">
    <property type="entry name" value="Colicin_V"/>
    <property type="match status" value="1"/>
</dbReference>
<comment type="subcellular location">
    <subcellularLocation>
        <location evidence="1">Membrane</location>
        <topology evidence="1">Multi-pass membrane protein</topology>
    </subcellularLocation>
</comment>
<keyword evidence="2 5" id="KW-0812">Transmembrane</keyword>
<feature type="transmembrane region" description="Helical" evidence="5">
    <location>
        <begin position="27"/>
        <end position="44"/>
    </location>
</feature>
<dbReference type="Proteomes" id="UP000285120">
    <property type="component" value="Unassembled WGS sequence"/>
</dbReference>
<dbReference type="RefSeq" id="WP_120192577.1">
    <property type="nucleotide sequence ID" value="NZ_RAPK01000007.1"/>
</dbReference>
<dbReference type="PANTHER" id="PTHR37306:SF1">
    <property type="entry name" value="COLICIN V PRODUCTION PROTEIN"/>
    <property type="match status" value="1"/>
</dbReference>
<organism evidence="6 7">
    <name type="scientific">Sinobaca qinghaiensis</name>
    <dbReference type="NCBI Taxonomy" id="342944"/>
    <lineage>
        <taxon>Bacteria</taxon>
        <taxon>Bacillati</taxon>
        <taxon>Bacillota</taxon>
        <taxon>Bacilli</taxon>
        <taxon>Bacillales</taxon>
        <taxon>Sporolactobacillaceae</taxon>
        <taxon>Sinobaca</taxon>
    </lineage>
</organism>
<keyword evidence="3 5" id="KW-1133">Transmembrane helix</keyword>
<evidence type="ECO:0000256" key="1">
    <source>
        <dbReference type="ARBA" id="ARBA00004141"/>
    </source>
</evidence>
<evidence type="ECO:0000256" key="5">
    <source>
        <dbReference type="SAM" id="Phobius"/>
    </source>
</evidence>
<reference evidence="6 7" key="1">
    <citation type="submission" date="2018-09" db="EMBL/GenBank/DDBJ databases">
        <title>Genomic Encyclopedia of Archaeal and Bacterial Type Strains, Phase II (KMG-II): from individual species to whole genera.</title>
        <authorList>
            <person name="Goeker M."/>
        </authorList>
    </citation>
    <scope>NUCLEOTIDE SEQUENCE [LARGE SCALE GENOMIC DNA]</scope>
    <source>
        <strain evidence="6 7">DSM 17008</strain>
    </source>
</reference>
<gene>
    <name evidence="6" type="ORF">ATL39_1419</name>
</gene>
<dbReference type="GO" id="GO:0016020">
    <property type="term" value="C:membrane"/>
    <property type="evidence" value="ECO:0007669"/>
    <property type="project" value="UniProtKB-SubCell"/>
</dbReference>
<dbReference type="InterPro" id="IPR003825">
    <property type="entry name" value="Colicin-V_CvpA"/>
</dbReference>
<accession>A0A419V784</accession>
<proteinExistence type="predicted"/>
<keyword evidence="4 5" id="KW-0472">Membrane</keyword>
<feature type="transmembrane region" description="Helical" evidence="5">
    <location>
        <begin position="81"/>
        <end position="109"/>
    </location>
</feature>
<evidence type="ECO:0000313" key="6">
    <source>
        <dbReference type="EMBL" id="RKD75717.1"/>
    </source>
</evidence>
<evidence type="ECO:0000256" key="3">
    <source>
        <dbReference type="ARBA" id="ARBA00022989"/>
    </source>
</evidence>
<keyword evidence="7" id="KW-1185">Reference proteome</keyword>
<dbReference type="EMBL" id="RAPK01000007">
    <property type="protein sequence ID" value="RKD75717.1"/>
    <property type="molecule type" value="Genomic_DNA"/>
</dbReference>
<sequence>MLINILILLFLIGSFFSGLRKGFILQFVSLVSFLLALVIAFYFYEDTAAWLRQWIPYPGFLQDSGSQNVQFLSATFDMQTFFYSAIAFIALFIVAKIIMQMLGSIFNVISGIPLVSMLNKWLGGLLGIVETYVVLFILLVAFSLVPVEPIQQAIAQSGMAQYMIYDTPYLSQWLQNLGVQGL</sequence>
<name>A0A419V784_9BACL</name>
<evidence type="ECO:0000256" key="2">
    <source>
        <dbReference type="ARBA" id="ARBA00022692"/>
    </source>
</evidence>
<comment type="caution">
    <text evidence="6">The sequence shown here is derived from an EMBL/GenBank/DDBJ whole genome shotgun (WGS) entry which is preliminary data.</text>
</comment>
<dbReference type="GO" id="GO:0009403">
    <property type="term" value="P:toxin biosynthetic process"/>
    <property type="evidence" value="ECO:0007669"/>
    <property type="project" value="InterPro"/>
</dbReference>
<evidence type="ECO:0000256" key="4">
    <source>
        <dbReference type="ARBA" id="ARBA00023136"/>
    </source>
</evidence>